<name>A0ABU3PHA8_9BURK</name>
<dbReference type="Proteomes" id="UP001246372">
    <property type="component" value="Unassembled WGS sequence"/>
</dbReference>
<dbReference type="PANTHER" id="PTHR42776:SF28">
    <property type="entry name" value="GLUTAMYL ENDOPEPTIDASE, CHLOROPLASTIC-RELATED"/>
    <property type="match status" value="1"/>
</dbReference>
<comment type="caution">
    <text evidence="3">The sequence shown here is derived from an EMBL/GenBank/DDBJ whole genome shotgun (WGS) entry which is preliminary data.</text>
</comment>
<proteinExistence type="predicted"/>
<sequence length="299" mass="33030">MPDKRGPAPQFEALFADHASSVLRRVNLKTGASHEIGEPGLFSAVSRVGKHLLTERLLAPFRYRVAWQDFARSVELRDAQGRVQRELGRIKLKQGVPVDGVVTGPREFWASPGADAAIWLLCQGASSQGDRPFLDRFTLADGQATRLFQSGTEAYERPVTVLEAAGARILTSRESFAEPPNLQLRSGAQLAERRALTQTADPTPQLREIRRERVRFKRADGVELSFWLYLPRGYQITANAEAIIDKAVEPGVSERGKMVVGGHSYGAFMTAKLLAHTRLFRAGIARSGAYNRSLTPFGF</sequence>
<evidence type="ECO:0000259" key="2">
    <source>
        <dbReference type="Pfam" id="PF00326"/>
    </source>
</evidence>
<dbReference type="PANTHER" id="PTHR42776">
    <property type="entry name" value="SERINE PEPTIDASE S9 FAMILY MEMBER"/>
    <property type="match status" value="1"/>
</dbReference>
<organism evidence="3 4">
    <name type="scientific">Roseateles aquae</name>
    <dbReference type="NCBI Taxonomy" id="3077235"/>
    <lineage>
        <taxon>Bacteria</taxon>
        <taxon>Pseudomonadati</taxon>
        <taxon>Pseudomonadota</taxon>
        <taxon>Betaproteobacteria</taxon>
        <taxon>Burkholderiales</taxon>
        <taxon>Sphaerotilaceae</taxon>
        <taxon>Roseateles</taxon>
    </lineage>
</organism>
<dbReference type="Pfam" id="PF00326">
    <property type="entry name" value="Peptidase_S9"/>
    <property type="match status" value="1"/>
</dbReference>
<dbReference type="InterPro" id="IPR029058">
    <property type="entry name" value="AB_hydrolase_fold"/>
</dbReference>
<reference evidence="3" key="1">
    <citation type="submission" date="2023-09" db="EMBL/GenBank/DDBJ databases">
        <title>Paucibacter sp. APW11 Genome sequencing and assembly.</title>
        <authorList>
            <person name="Kim I."/>
        </authorList>
    </citation>
    <scope>NUCLEOTIDE SEQUENCE</scope>
    <source>
        <strain evidence="3">APW11</strain>
    </source>
</reference>
<dbReference type="SUPFAM" id="SSF53474">
    <property type="entry name" value="alpha/beta-Hydrolases"/>
    <property type="match status" value="1"/>
</dbReference>
<evidence type="ECO:0000256" key="1">
    <source>
        <dbReference type="ARBA" id="ARBA00022801"/>
    </source>
</evidence>
<dbReference type="RefSeq" id="WP_315652812.1">
    <property type="nucleotide sequence ID" value="NZ_JAVXZY010000011.1"/>
</dbReference>
<protein>
    <submittedName>
        <fullName evidence="3">Prolyl oligopeptidase family serine peptidase</fullName>
    </submittedName>
</protein>
<keyword evidence="4" id="KW-1185">Reference proteome</keyword>
<feature type="domain" description="Peptidase S9 prolyl oligopeptidase catalytic" evidence="2">
    <location>
        <begin position="242"/>
        <end position="291"/>
    </location>
</feature>
<dbReference type="InterPro" id="IPR001375">
    <property type="entry name" value="Peptidase_S9_cat"/>
</dbReference>
<dbReference type="Gene3D" id="3.40.50.1820">
    <property type="entry name" value="alpha/beta hydrolase"/>
    <property type="match status" value="1"/>
</dbReference>
<gene>
    <name evidence="3" type="ORF">RQP53_21820</name>
</gene>
<dbReference type="EMBL" id="JAVXZY010000011">
    <property type="protein sequence ID" value="MDT9001930.1"/>
    <property type="molecule type" value="Genomic_DNA"/>
</dbReference>
<evidence type="ECO:0000313" key="3">
    <source>
        <dbReference type="EMBL" id="MDT9001930.1"/>
    </source>
</evidence>
<evidence type="ECO:0000313" key="4">
    <source>
        <dbReference type="Proteomes" id="UP001246372"/>
    </source>
</evidence>
<accession>A0ABU3PHA8</accession>
<keyword evidence="1" id="KW-0378">Hydrolase</keyword>